<organism evidence="8 9">
    <name type="scientific">Malassezia vespertilionis</name>
    <dbReference type="NCBI Taxonomy" id="2020962"/>
    <lineage>
        <taxon>Eukaryota</taxon>
        <taxon>Fungi</taxon>
        <taxon>Dikarya</taxon>
        <taxon>Basidiomycota</taxon>
        <taxon>Ustilaginomycotina</taxon>
        <taxon>Malasseziomycetes</taxon>
        <taxon>Malasseziales</taxon>
        <taxon>Malasseziaceae</taxon>
        <taxon>Malassezia</taxon>
    </lineage>
</organism>
<feature type="domain" description="Vesicle tethering protein Uso1/P115-like head" evidence="6">
    <location>
        <begin position="401"/>
        <end position="739"/>
    </location>
</feature>
<dbReference type="Gene3D" id="1.25.10.10">
    <property type="entry name" value="Leucine-rich Repeat Variant"/>
    <property type="match status" value="1"/>
</dbReference>
<dbReference type="GO" id="GO:0012507">
    <property type="term" value="C:ER to Golgi transport vesicle membrane"/>
    <property type="evidence" value="ECO:0007669"/>
    <property type="project" value="TreeGrafter"/>
</dbReference>
<dbReference type="InterPro" id="IPR006955">
    <property type="entry name" value="Uso1_p115_C"/>
</dbReference>
<dbReference type="InterPro" id="IPR024095">
    <property type="entry name" value="Vesicle_P115"/>
</dbReference>
<keyword evidence="2" id="KW-0333">Golgi apparatus</keyword>
<feature type="coiled-coil region" evidence="4">
    <location>
        <begin position="757"/>
        <end position="855"/>
    </location>
</feature>
<dbReference type="PANTHER" id="PTHR10013">
    <property type="entry name" value="GENERAL VESICULAR TRANSPORT FACTOR P115"/>
    <property type="match status" value="1"/>
</dbReference>
<keyword evidence="9" id="KW-1185">Reference proteome</keyword>
<evidence type="ECO:0000256" key="4">
    <source>
        <dbReference type="SAM" id="Coils"/>
    </source>
</evidence>
<gene>
    <name evidence="8" type="ORF">MVES_000164</name>
</gene>
<dbReference type="STRING" id="2020962.A0A2N1JHC1"/>
<dbReference type="GO" id="GO:0006886">
    <property type="term" value="P:intracellular protein transport"/>
    <property type="evidence" value="ECO:0007669"/>
    <property type="project" value="InterPro"/>
</dbReference>
<evidence type="ECO:0000256" key="2">
    <source>
        <dbReference type="ARBA" id="ARBA00023034"/>
    </source>
</evidence>
<feature type="compositionally biased region" description="Basic and acidic residues" evidence="5">
    <location>
        <begin position="916"/>
        <end position="925"/>
    </location>
</feature>
<reference evidence="8 9" key="1">
    <citation type="submission" date="2017-10" db="EMBL/GenBank/DDBJ databases">
        <title>A novel species of cold-tolerant Malassezia isolated from bats.</title>
        <authorList>
            <person name="Lorch J.M."/>
            <person name="Palmer J.M."/>
            <person name="Vanderwolf K.J."/>
            <person name="Schmidt K.Z."/>
            <person name="Verant M.L."/>
            <person name="Weller T.J."/>
            <person name="Blehert D.S."/>
        </authorList>
    </citation>
    <scope>NUCLEOTIDE SEQUENCE [LARGE SCALE GENOMIC DNA]</scope>
    <source>
        <strain evidence="8 9">NWHC:44797-103</strain>
    </source>
</reference>
<dbReference type="InterPro" id="IPR016024">
    <property type="entry name" value="ARM-type_fold"/>
</dbReference>
<feature type="domain" description="Uso1/p115-like vesicle tethering protein C-terminal" evidence="7">
    <location>
        <begin position="800"/>
        <end position="934"/>
    </location>
</feature>
<dbReference type="SUPFAM" id="SSF48371">
    <property type="entry name" value="ARM repeat"/>
    <property type="match status" value="1"/>
</dbReference>
<protein>
    <submittedName>
        <fullName evidence="8">Uncharacterized protein</fullName>
    </submittedName>
</protein>
<dbReference type="InterPro" id="IPR006953">
    <property type="entry name" value="Vesicle_Uso1_P115_head"/>
</dbReference>
<dbReference type="PANTHER" id="PTHR10013:SF0">
    <property type="entry name" value="GENERAL VESICULAR TRANSPORT FACTOR P115"/>
    <property type="match status" value="1"/>
</dbReference>
<evidence type="ECO:0000259" key="7">
    <source>
        <dbReference type="Pfam" id="PF04871"/>
    </source>
</evidence>
<evidence type="ECO:0000256" key="5">
    <source>
        <dbReference type="SAM" id="MobiDB-lite"/>
    </source>
</evidence>
<sequence>MLHGFDLLRQQYAKYTNNPGAPSTPQGTVRVLAEKLSDPALTREDRRAAILSLKALSRDHAALVGAEALAPLLEWITKRENDEEMLRPAVEACLALCQIPRAEHAAMEQNDKQQALANMRRTLDVPDGLFAIVTLVLPQHSFYTRFASLQLIGTLLEHYKTETQARIVRAPGGSAAILQCLEAAPTSSTEIIRNETLLLMPSLVAGSPDLQKITAFEGAFERLLDIIAQEGRIEGGVVVQDALEALHALLIDNISNQNYFRETLSIPMLAPLLFYPPPLPPDAPEAATQEFRSQRDAFLLQEWDEQKSLNALLLLRCVRLLVDGHAGGHRENQIALRNAGLTECLVQLAFASLGPPLLKAHTLSLLAAILRSSRQNQDLVSTLVVTPVALTRRTEPGAEPAFELSWQAPQPAMLCLIALALRGPGATESQAMAMAVRTAALGMFEALVAENIEVRMTLLHALVAAPLPEQSHGNSSQMLLESIVHLPSSLVPSGAGRFDSYQYLFAAILFSNLLHSSETTKAFARSIYMDATGRCVAGTAPPTDEDAPAKLIDLIVGNLAMASRELGEAVRRERTAAADAAAKNTSEDWTRVILAYLVLLCDWLWESPASVAEFVSESANLQVILQPVQQAAGVDGAVQALSAFVLGEAYEFNTLDSDQEGVLTRKAMHPILHSRVGPDAFTARLRGLKRDARFADVGPDLLERFILDAEHHSAPPPFWFTWPFVEFWKDNYVRVQKAILVDPAATSASEAASSTELRDARQQIAALHADLQRATQEASLLPSLRAELEAAQAQVAQLSVLEEQLHALQNVQRETQRALDEAQQRLEASGPSQTHDALARELEAASAQAARTSKEHDAMLQAALSRAADAERLAATRAAALDAAHTSVPSDAQLQQENEDLLVLLDDLSLKRKRDKDRMRAHGWEVSEDEDEEE</sequence>
<evidence type="ECO:0000313" key="9">
    <source>
        <dbReference type="Proteomes" id="UP000232875"/>
    </source>
</evidence>
<keyword evidence="3 4" id="KW-0175">Coiled coil</keyword>
<evidence type="ECO:0000256" key="1">
    <source>
        <dbReference type="ARBA" id="ARBA00004555"/>
    </source>
</evidence>
<proteinExistence type="predicted"/>
<evidence type="ECO:0000256" key="3">
    <source>
        <dbReference type="ARBA" id="ARBA00023054"/>
    </source>
</evidence>
<dbReference type="Pfam" id="PF04869">
    <property type="entry name" value="Uso1_p115_head"/>
    <property type="match status" value="1"/>
</dbReference>
<dbReference type="EMBL" id="KZ454987">
    <property type="protein sequence ID" value="PKI85935.1"/>
    <property type="molecule type" value="Genomic_DNA"/>
</dbReference>
<dbReference type="FunFam" id="1.25.10.10:FF:000296">
    <property type="entry name" value="Related to transport protein USO1"/>
    <property type="match status" value="1"/>
</dbReference>
<evidence type="ECO:0000313" key="8">
    <source>
        <dbReference type="EMBL" id="PKI85935.1"/>
    </source>
</evidence>
<dbReference type="AlphaFoldDB" id="A0A2N1JHC1"/>
<dbReference type="GO" id="GO:0005783">
    <property type="term" value="C:endoplasmic reticulum"/>
    <property type="evidence" value="ECO:0007669"/>
    <property type="project" value="TreeGrafter"/>
</dbReference>
<dbReference type="InterPro" id="IPR011989">
    <property type="entry name" value="ARM-like"/>
</dbReference>
<name>A0A2N1JHC1_9BASI</name>
<feature type="region of interest" description="Disordered" evidence="5">
    <location>
        <begin position="914"/>
        <end position="934"/>
    </location>
</feature>
<dbReference type="GO" id="GO:0048280">
    <property type="term" value="P:vesicle fusion with Golgi apparatus"/>
    <property type="evidence" value="ECO:0007669"/>
    <property type="project" value="InterPro"/>
</dbReference>
<dbReference type="GO" id="GO:0048211">
    <property type="term" value="P:Golgi vesicle docking"/>
    <property type="evidence" value="ECO:0007669"/>
    <property type="project" value="TreeGrafter"/>
</dbReference>
<accession>A0A2N1JHC1</accession>
<dbReference type="Proteomes" id="UP000232875">
    <property type="component" value="Unassembled WGS sequence"/>
</dbReference>
<dbReference type="Pfam" id="PF04871">
    <property type="entry name" value="Uso1_p115_C"/>
    <property type="match status" value="1"/>
</dbReference>
<evidence type="ECO:0000259" key="6">
    <source>
        <dbReference type="Pfam" id="PF04869"/>
    </source>
</evidence>
<dbReference type="GO" id="GO:0006888">
    <property type="term" value="P:endoplasmic reticulum to Golgi vesicle-mediated transport"/>
    <property type="evidence" value="ECO:0007669"/>
    <property type="project" value="TreeGrafter"/>
</dbReference>
<comment type="subcellular location">
    <subcellularLocation>
        <location evidence="1">Golgi apparatus</location>
    </subcellularLocation>
</comment>
<dbReference type="GO" id="GO:0005795">
    <property type="term" value="C:Golgi stack"/>
    <property type="evidence" value="ECO:0007669"/>
    <property type="project" value="TreeGrafter"/>
</dbReference>
<dbReference type="GO" id="GO:0000139">
    <property type="term" value="C:Golgi membrane"/>
    <property type="evidence" value="ECO:0007669"/>
    <property type="project" value="InterPro"/>
</dbReference>
<dbReference type="OrthoDB" id="198977at2759"/>